<dbReference type="PRINTS" id="PR00176">
    <property type="entry name" value="NANEUSMPORT"/>
</dbReference>
<feature type="transmembrane region" description="Helical" evidence="12">
    <location>
        <begin position="494"/>
        <end position="516"/>
    </location>
</feature>
<keyword evidence="7 12" id="KW-0472">Membrane</keyword>
<keyword evidence="6 12" id="KW-1133">Transmembrane helix</keyword>
<comment type="subcellular location">
    <subcellularLocation>
        <location evidence="1">Membrane</location>
        <topology evidence="1">Multi-pass membrane protein</topology>
    </subcellularLocation>
</comment>
<feature type="compositionally biased region" description="Basic and acidic residues" evidence="11">
    <location>
        <begin position="22"/>
        <end position="36"/>
    </location>
</feature>
<keyword evidence="9" id="KW-1015">Disulfide bond</keyword>
<feature type="binding site" evidence="8">
    <location>
        <position position="325"/>
    </location>
    <ligand>
        <name>Na(+)</name>
        <dbReference type="ChEBI" id="CHEBI:29101"/>
        <label>1</label>
    </ligand>
</feature>
<name>A0AAN9W1U7_9ORTH</name>
<keyword evidence="4 10" id="KW-0812">Transmembrane</keyword>
<feature type="transmembrane region" description="Helical" evidence="12">
    <location>
        <begin position="286"/>
        <end position="307"/>
    </location>
</feature>
<keyword evidence="14" id="KW-1185">Reference proteome</keyword>
<evidence type="ECO:0000256" key="12">
    <source>
        <dbReference type="SAM" id="Phobius"/>
    </source>
</evidence>
<feature type="region of interest" description="Disordered" evidence="11">
    <location>
        <begin position="569"/>
        <end position="594"/>
    </location>
</feature>
<dbReference type="GO" id="GO:0005886">
    <property type="term" value="C:plasma membrane"/>
    <property type="evidence" value="ECO:0007669"/>
    <property type="project" value="TreeGrafter"/>
</dbReference>
<feature type="binding site" evidence="8">
    <location>
        <position position="393"/>
    </location>
    <ligand>
        <name>Na(+)</name>
        <dbReference type="ChEBI" id="CHEBI:29101"/>
        <label>1</label>
    </ligand>
</feature>
<protein>
    <recommendedName>
        <fullName evidence="10">Transporter</fullName>
    </recommendedName>
</protein>
<dbReference type="Proteomes" id="UP001378592">
    <property type="component" value="Unassembled WGS sequence"/>
</dbReference>
<keyword evidence="5 10" id="KW-0769">Symport</keyword>
<dbReference type="EMBL" id="JAZDUA010000113">
    <property type="protein sequence ID" value="KAK7867663.1"/>
    <property type="molecule type" value="Genomic_DNA"/>
</dbReference>
<gene>
    <name evidence="13" type="ORF">R5R35_011546</name>
</gene>
<dbReference type="InterPro" id="IPR037272">
    <property type="entry name" value="SNS_sf"/>
</dbReference>
<dbReference type="SUPFAM" id="SSF161070">
    <property type="entry name" value="SNF-like"/>
    <property type="match status" value="1"/>
</dbReference>
<feature type="binding site" evidence="8">
    <location>
        <position position="293"/>
    </location>
    <ligand>
        <name>Na(+)</name>
        <dbReference type="ChEBI" id="CHEBI:29101"/>
        <label>1</label>
    </ligand>
</feature>
<feature type="transmembrane region" description="Helical" evidence="12">
    <location>
        <begin position="75"/>
        <end position="96"/>
    </location>
</feature>
<evidence type="ECO:0000256" key="7">
    <source>
        <dbReference type="ARBA" id="ARBA00023136"/>
    </source>
</evidence>
<evidence type="ECO:0000256" key="2">
    <source>
        <dbReference type="ARBA" id="ARBA00006459"/>
    </source>
</evidence>
<feature type="transmembrane region" description="Helical" evidence="12">
    <location>
        <begin position="237"/>
        <end position="257"/>
    </location>
</feature>
<evidence type="ECO:0000313" key="13">
    <source>
        <dbReference type="EMBL" id="KAK7867663.1"/>
    </source>
</evidence>
<dbReference type="GO" id="GO:0046872">
    <property type="term" value="F:metal ion binding"/>
    <property type="evidence" value="ECO:0007669"/>
    <property type="project" value="UniProtKB-KW"/>
</dbReference>
<evidence type="ECO:0000256" key="4">
    <source>
        <dbReference type="ARBA" id="ARBA00022692"/>
    </source>
</evidence>
<feature type="binding site" evidence="8">
    <location>
        <position position="390"/>
    </location>
    <ligand>
        <name>Na(+)</name>
        <dbReference type="ChEBI" id="CHEBI:29101"/>
        <label>1</label>
    </ligand>
</feature>
<feature type="transmembrane region" description="Helical" evidence="12">
    <location>
        <begin position="419"/>
        <end position="443"/>
    </location>
</feature>
<dbReference type="InterPro" id="IPR000175">
    <property type="entry name" value="Na/ntran_symport"/>
</dbReference>
<feature type="compositionally biased region" description="Low complexity" evidence="11">
    <location>
        <begin position="1"/>
        <end position="14"/>
    </location>
</feature>
<dbReference type="PANTHER" id="PTHR11616:SF241">
    <property type="entry name" value="SODIUM- AND CHLORIDE-DEPENDENT GLYCINE TRANSPORTER 2"/>
    <property type="match status" value="1"/>
</dbReference>
<dbReference type="PANTHER" id="PTHR11616">
    <property type="entry name" value="SODIUM/CHLORIDE DEPENDENT TRANSPORTER"/>
    <property type="match status" value="1"/>
</dbReference>
<organism evidence="13 14">
    <name type="scientific">Gryllus longicercus</name>
    <dbReference type="NCBI Taxonomy" id="2509291"/>
    <lineage>
        <taxon>Eukaryota</taxon>
        <taxon>Metazoa</taxon>
        <taxon>Ecdysozoa</taxon>
        <taxon>Arthropoda</taxon>
        <taxon>Hexapoda</taxon>
        <taxon>Insecta</taxon>
        <taxon>Pterygota</taxon>
        <taxon>Neoptera</taxon>
        <taxon>Polyneoptera</taxon>
        <taxon>Orthoptera</taxon>
        <taxon>Ensifera</taxon>
        <taxon>Gryllidea</taxon>
        <taxon>Grylloidea</taxon>
        <taxon>Gryllidae</taxon>
        <taxon>Gryllinae</taxon>
        <taxon>Gryllus</taxon>
    </lineage>
</organism>
<feature type="disulfide bond" evidence="9">
    <location>
        <begin position="156"/>
        <end position="165"/>
    </location>
</feature>
<feature type="transmembrane region" description="Helical" evidence="12">
    <location>
        <begin position="528"/>
        <end position="550"/>
    </location>
</feature>
<feature type="binding site" evidence="8">
    <location>
        <position position="51"/>
    </location>
    <ligand>
        <name>Na(+)</name>
        <dbReference type="ChEBI" id="CHEBI:29101"/>
        <label>1</label>
    </ligand>
</feature>
<sequence>MAASTADADPEAASCNGGSAVKGDKGPKGKGDEPERGNWSGKAEFILSCLGYAIGIGNVWRFPYLCYRNGGGAFLVPYLLMLFLCGIPLFFMETALGQFASTGCITIFRICPLFKGAGFAILVVNFLCTMYYNVIISYPLYFLAMTFRSTLPWVECDNPWNTAACMKLGEKEDGIEMNLTRRTKTPADEFFHNGILEISGSIGEPGGLVWPLVLCDALSWIALFLCIMNGVKSVGKVVYFTATFPFVILFVLLVRGVTLPGAVDGILFYISPQWEQLTNLKVWADAAIQIFFSLGPGWGGIVNMASYNEFKNDNKWDSVLVPVMNCGTSIFAGFVVFSVLGFMSHQTGVPVSTVATGGPGLAFVTYPEAITMLPWPHLWAFLFFVMLYLLGMDSCFVQIEAIISSVTDEFIILRKHKRLVTFCSCCAMFLGSLSCVTNGGMYMLQLLDWYSASISVILICIVEVVIVGWIYGCENFVRDVEFMIGKKVSLWWKLCWKYITPIILTFIFITTIAFNTPVSYNNIQYPKWAISLGWMSAAASMVWIPIYILYKIKITPGTWRKKLLSNLQPTEEWGPESPENRREWELQKSKKNTS</sequence>
<evidence type="ECO:0000313" key="14">
    <source>
        <dbReference type="Proteomes" id="UP001378592"/>
    </source>
</evidence>
<feature type="binding site" evidence="8">
    <location>
        <position position="53"/>
    </location>
    <ligand>
        <name>Na(+)</name>
        <dbReference type="ChEBI" id="CHEBI:29101"/>
        <label>1</label>
    </ligand>
</feature>
<dbReference type="GO" id="GO:0089718">
    <property type="term" value="P:amino acid import across plasma membrane"/>
    <property type="evidence" value="ECO:0007669"/>
    <property type="project" value="TreeGrafter"/>
</dbReference>
<keyword evidence="8" id="KW-0915">Sodium</keyword>
<feature type="transmembrane region" description="Helical" evidence="12">
    <location>
        <begin position="378"/>
        <end position="399"/>
    </location>
</feature>
<feature type="transmembrane region" description="Helical" evidence="12">
    <location>
        <begin position="45"/>
        <end position="63"/>
    </location>
</feature>
<evidence type="ECO:0000256" key="8">
    <source>
        <dbReference type="PIRSR" id="PIRSR600175-1"/>
    </source>
</evidence>
<evidence type="ECO:0000256" key="6">
    <source>
        <dbReference type="ARBA" id="ARBA00022989"/>
    </source>
</evidence>
<evidence type="ECO:0000256" key="10">
    <source>
        <dbReference type="RuleBase" id="RU003732"/>
    </source>
</evidence>
<proteinExistence type="inferred from homology"/>
<evidence type="ECO:0000256" key="3">
    <source>
        <dbReference type="ARBA" id="ARBA00022448"/>
    </source>
</evidence>
<dbReference type="PROSITE" id="PS50267">
    <property type="entry name" value="NA_NEUROTRAN_SYMP_3"/>
    <property type="match status" value="1"/>
</dbReference>
<evidence type="ECO:0000256" key="9">
    <source>
        <dbReference type="PIRSR" id="PIRSR600175-2"/>
    </source>
</evidence>
<accession>A0AAN9W1U7</accession>
<dbReference type="PROSITE" id="PS00610">
    <property type="entry name" value="NA_NEUROTRAN_SYMP_1"/>
    <property type="match status" value="1"/>
</dbReference>
<feature type="binding site" evidence="8">
    <location>
        <position position="58"/>
    </location>
    <ligand>
        <name>Na(+)</name>
        <dbReference type="ChEBI" id="CHEBI:29101"/>
        <label>1</label>
    </ligand>
</feature>
<keyword evidence="8" id="KW-0479">Metal-binding</keyword>
<comment type="similarity">
    <text evidence="2 10">Belongs to the sodium:neurotransmitter symporter (SNF) (TC 2.A.22) family.</text>
</comment>
<keyword evidence="3 10" id="KW-0813">Transport</keyword>
<feature type="transmembrane region" description="Helical" evidence="12">
    <location>
        <begin position="449"/>
        <end position="473"/>
    </location>
</feature>
<dbReference type="Pfam" id="PF00209">
    <property type="entry name" value="SNF"/>
    <property type="match status" value="1"/>
</dbReference>
<comment type="caution">
    <text evidence="13">The sequence shown here is derived from an EMBL/GenBank/DDBJ whole genome shotgun (WGS) entry which is preliminary data.</text>
</comment>
<feature type="transmembrane region" description="Helical" evidence="12">
    <location>
        <begin position="208"/>
        <end position="230"/>
    </location>
</feature>
<feature type="region of interest" description="Disordered" evidence="11">
    <location>
        <begin position="1"/>
        <end position="37"/>
    </location>
</feature>
<dbReference type="GO" id="GO:0005283">
    <property type="term" value="F:amino acid:sodium symporter activity"/>
    <property type="evidence" value="ECO:0007669"/>
    <property type="project" value="TreeGrafter"/>
</dbReference>
<evidence type="ECO:0000256" key="11">
    <source>
        <dbReference type="SAM" id="MobiDB-lite"/>
    </source>
</evidence>
<evidence type="ECO:0000256" key="1">
    <source>
        <dbReference type="ARBA" id="ARBA00004141"/>
    </source>
</evidence>
<feature type="compositionally biased region" description="Basic and acidic residues" evidence="11">
    <location>
        <begin position="578"/>
        <end position="588"/>
    </location>
</feature>
<reference evidence="13 14" key="1">
    <citation type="submission" date="2024-03" db="EMBL/GenBank/DDBJ databases">
        <title>The genome assembly and annotation of the cricket Gryllus longicercus Weissman &amp; Gray.</title>
        <authorList>
            <person name="Szrajer S."/>
            <person name="Gray D."/>
            <person name="Ylla G."/>
        </authorList>
    </citation>
    <scope>NUCLEOTIDE SEQUENCE [LARGE SCALE GENOMIC DNA]</scope>
    <source>
        <strain evidence="13">DAG 2021-001</strain>
        <tissue evidence="13">Whole body minus gut</tissue>
    </source>
</reference>
<feature type="transmembrane region" description="Helical" evidence="12">
    <location>
        <begin position="319"/>
        <end position="343"/>
    </location>
</feature>
<evidence type="ECO:0000256" key="5">
    <source>
        <dbReference type="ARBA" id="ARBA00022847"/>
    </source>
</evidence>
<dbReference type="AlphaFoldDB" id="A0AAN9W1U7"/>
<feature type="binding site" evidence="8">
    <location>
        <position position="394"/>
    </location>
    <ligand>
        <name>Na(+)</name>
        <dbReference type="ChEBI" id="CHEBI:29101"/>
        <label>1</label>
    </ligand>
</feature>